<evidence type="ECO:0000313" key="4">
    <source>
        <dbReference type="Proteomes" id="UP000199468"/>
    </source>
</evidence>
<gene>
    <name evidence="3" type="ORF">SAMN05421844_105142</name>
</gene>
<accession>A0ABY0P1H1</accession>
<name>A0ABY0P1H1_9HYPH</name>
<evidence type="ECO:0000313" key="3">
    <source>
        <dbReference type="EMBL" id="SDG74219.1"/>
    </source>
</evidence>
<proteinExistence type="predicted"/>
<sequence length="132" mass="14442">MSREDDPPAVGYKKPPQHTRFHKGQSGNPSGRRKSKASTAAKDDDQPFLSKKVKAKIAGKEVWISKREALRERLFAIAMDGNVSAFALLFRLDMANDNKPDVESGLTDAEEEALIARFLSRKRSGAAGGKDG</sequence>
<comment type="caution">
    <text evidence="3">The sequence shown here is derived from an EMBL/GenBank/DDBJ whole genome shotgun (WGS) entry which is preliminary data.</text>
</comment>
<feature type="domain" description="DUF5681" evidence="2">
    <location>
        <begin position="17"/>
        <end position="92"/>
    </location>
</feature>
<protein>
    <recommendedName>
        <fullName evidence="2">DUF5681 domain-containing protein</fullName>
    </recommendedName>
</protein>
<dbReference type="Proteomes" id="UP000199468">
    <property type="component" value="Unassembled WGS sequence"/>
</dbReference>
<feature type="region of interest" description="Disordered" evidence="1">
    <location>
        <begin position="1"/>
        <end position="47"/>
    </location>
</feature>
<dbReference type="Pfam" id="PF18932">
    <property type="entry name" value="DUF5681"/>
    <property type="match status" value="1"/>
</dbReference>
<evidence type="ECO:0000256" key="1">
    <source>
        <dbReference type="SAM" id="MobiDB-lite"/>
    </source>
</evidence>
<dbReference type="RefSeq" id="WP_091858142.1">
    <property type="nucleotide sequence ID" value="NZ_FNBZ01000005.1"/>
</dbReference>
<dbReference type="EMBL" id="FNBZ01000005">
    <property type="protein sequence ID" value="SDG74219.1"/>
    <property type="molecule type" value="Genomic_DNA"/>
</dbReference>
<reference evidence="3 4" key="1">
    <citation type="submission" date="2016-10" db="EMBL/GenBank/DDBJ databases">
        <authorList>
            <person name="Varghese N."/>
            <person name="Submissions S."/>
        </authorList>
    </citation>
    <scope>NUCLEOTIDE SEQUENCE [LARGE SCALE GENOMIC DNA]</scope>
    <source>
        <strain evidence="3 4">DSM 26672</strain>
    </source>
</reference>
<keyword evidence="4" id="KW-1185">Reference proteome</keyword>
<evidence type="ECO:0000259" key="2">
    <source>
        <dbReference type="Pfam" id="PF18932"/>
    </source>
</evidence>
<dbReference type="InterPro" id="IPR043736">
    <property type="entry name" value="DUF5681"/>
</dbReference>
<organism evidence="3 4">
    <name type="scientific">Bosea robiniae</name>
    <dbReference type="NCBI Taxonomy" id="1036780"/>
    <lineage>
        <taxon>Bacteria</taxon>
        <taxon>Pseudomonadati</taxon>
        <taxon>Pseudomonadota</taxon>
        <taxon>Alphaproteobacteria</taxon>
        <taxon>Hyphomicrobiales</taxon>
        <taxon>Boseaceae</taxon>
        <taxon>Bosea</taxon>
    </lineage>
</organism>